<dbReference type="PANTHER" id="PTHR47331:SF5">
    <property type="entry name" value="RIBONUCLEASE H"/>
    <property type="match status" value="1"/>
</dbReference>
<dbReference type="Proteomes" id="UP001159363">
    <property type="component" value="Chromosome 4"/>
</dbReference>
<keyword evidence="2" id="KW-1185">Reference proteome</keyword>
<evidence type="ECO:0000313" key="2">
    <source>
        <dbReference type="Proteomes" id="UP001159363"/>
    </source>
</evidence>
<reference evidence="1 2" key="1">
    <citation type="submission" date="2023-02" db="EMBL/GenBank/DDBJ databases">
        <title>LHISI_Scaffold_Assembly.</title>
        <authorList>
            <person name="Stuart O.P."/>
            <person name="Cleave R."/>
            <person name="Magrath M.J.L."/>
            <person name="Mikheyev A.S."/>
        </authorList>
    </citation>
    <scope>NUCLEOTIDE SEQUENCE [LARGE SCALE GENOMIC DNA]</scope>
    <source>
        <strain evidence="1">Daus_M_001</strain>
        <tissue evidence="1">Leg muscle</tissue>
    </source>
</reference>
<sequence length="206" mass="23199">MHALSAARSQLLLGPYHIGVPQHCTMLTDDDCVICKDKHFLRKCHEFLHTSVEDRHTFVTDSGLCFNCLGSGHHHHILQALVLPKPTGFLPREPIRLRNQWPHLEGLKMGDTTFDFPGRIDLLLGADIYPYLLCSGLHTGSAGSPVAIETVWLGAVWTIGHKTDPLQLSSMHRQMFCELEEIKPVNILAEEETLCEHHFNTTHGRN</sequence>
<gene>
    <name evidence="1" type="ORF">PR048_016310</name>
</gene>
<protein>
    <submittedName>
        <fullName evidence="1">Uncharacterized protein</fullName>
    </submittedName>
</protein>
<proteinExistence type="predicted"/>
<accession>A0ABQ9HKI2</accession>
<dbReference type="EMBL" id="JARBHB010000005">
    <property type="protein sequence ID" value="KAJ8884453.1"/>
    <property type="molecule type" value="Genomic_DNA"/>
</dbReference>
<comment type="caution">
    <text evidence="1">The sequence shown here is derived from an EMBL/GenBank/DDBJ whole genome shotgun (WGS) entry which is preliminary data.</text>
</comment>
<name>A0ABQ9HKI2_9NEOP</name>
<organism evidence="1 2">
    <name type="scientific">Dryococelus australis</name>
    <dbReference type="NCBI Taxonomy" id="614101"/>
    <lineage>
        <taxon>Eukaryota</taxon>
        <taxon>Metazoa</taxon>
        <taxon>Ecdysozoa</taxon>
        <taxon>Arthropoda</taxon>
        <taxon>Hexapoda</taxon>
        <taxon>Insecta</taxon>
        <taxon>Pterygota</taxon>
        <taxon>Neoptera</taxon>
        <taxon>Polyneoptera</taxon>
        <taxon>Phasmatodea</taxon>
        <taxon>Verophasmatodea</taxon>
        <taxon>Anareolatae</taxon>
        <taxon>Phasmatidae</taxon>
        <taxon>Eurycanthinae</taxon>
        <taxon>Dryococelus</taxon>
    </lineage>
</organism>
<evidence type="ECO:0000313" key="1">
    <source>
        <dbReference type="EMBL" id="KAJ8884453.1"/>
    </source>
</evidence>
<dbReference type="PANTHER" id="PTHR47331">
    <property type="entry name" value="PHD-TYPE DOMAIN-CONTAINING PROTEIN"/>
    <property type="match status" value="1"/>
</dbReference>